<name>A0A145VVY8_9VIRU</name>
<accession>A0A145VVY8</accession>
<evidence type="ECO:0000256" key="2">
    <source>
        <dbReference type="SAM" id="MobiDB-lite"/>
    </source>
</evidence>
<evidence type="ECO:0000313" key="4">
    <source>
        <dbReference type="EMBL" id="AMW36268.1"/>
    </source>
</evidence>
<dbReference type="EMBL" id="KU096999">
    <property type="protein sequence ID" value="AMW36268.1"/>
    <property type="molecule type" value="Genomic_DNA"/>
</dbReference>
<gene>
    <name evidence="4" type="ORF">tc2005_p124</name>
</gene>
<dbReference type="GO" id="GO:0008270">
    <property type="term" value="F:zinc ion binding"/>
    <property type="evidence" value="ECO:0007669"/>
    <property type="project" value="UniProtKB-KW"/>
</dbReference>
<organism evidence="4">
    <name type="scientific">Abalone herpesvirus Taiwan/2005</name>
    <dbReference type="NCBI Taxonomy" id="1821058"/>
    <lineage>
        <taxon>Viruses</taxon>
        <taxon>Duplodnaviria</taxon>
        <taxon>Heunggongvirae</taxon>
        <taxon>Peploviricota</taxon>
        <taxon>Herviviricetes</taxon>
        <taxon>Herpesvirales</taxon>
    </lineage>
</organism>
<proteinExistence type="predicted"/>
<sequence length="374" mass="42499">MEEVLTQVREILGTGATKTNVTQAIYLLSKFMYDSENLPAVTQDEDTQEFIMPDLPEEEEEAVVIPDEETAYVPEGNTLASNPFRLEHNDSMDSSDSLPDLTDGEDTPEENRAPVVPFLEINFDESFQSQVESVVATMPSTSNADEDENNADENRCTICETSDHPMNPSPDPRMGCIHRLCTDCQEKCYLENQRCPFCRGPILPRPVVSTNATGPARRDSYFIRRHRNRPNNRFWSEHPVNTVEVALLSDNRLESLHPSNIDERSYFTRTGAFALGRTDHQVTVINRLAKGVFGEATSAQRESMYYRQLRCNRSGKCYVCMNLFSPIYKEAKDSCDKGCNSSMCVFCREMWRYHMMMKAESTPCAICDKIDLPV</sequence>
<dbReference type="InterPro" id="IPR001841">
    <property type="entry name" value="Znf_RING"/>
</dbReference>
<dbReference type="PROSITE" id="PS50089">
    <property type="entry name" value="ZF_RING_2"/>
    <property type="match status" value="1"/>
</dbReference>
<protein>
    <submittedName>
        <fullName evidence="4">Putative Zn finger protein</fullName>
    </submittedName>
</protein>
<dbReference type="Gene3D" id="3.30.40.10">
    <property type="entry name" value="Zinc/RING finger domain, C3HC4 (zinc finger)"/>
    <property type="match status" value="1"/>
</dbReference>
<dbReference type="InterPro" id="IPR013083">
    <property type="entry name" value="Znf_RING/FYVE/PHD"/>
</dbReference>
<dbReference type="SUPFAM" id="SSF57850">
    <property type="entry name" value="RING/U-box"/>
    <property type="match status" value="1"/>
</dbReference>
<feature type="domain" description="RING-type" evidence="3">
    <location>
        <begin position="156"/>
        <end position="199"/>
    </location>
</feature>
<keyword evidence="1" id="KW-0862">Zinc</keyword>
<feature type="compositionally biased region" description="Low complexity" evidence="2">
    <location>
        <begin position="92"/>
        <end position="101"/>
    </location>
</feature>
<keyword evidence="1" id="KW-0863">Zinc-finger</keyword>
<reference evidence="4" key="1">
    <citation type="submission" date="2015-11" db="EMBL/GenBank/DDBJ databases">
        <authorList>
            <person name="Chen M.H."/>
            <person name="Kuo S.T."/>
            <person name="Chang P.H."/>
        </authorList>
    </citation>
    <scope>NUCLEOTIDE SEQUENCE</scope>
    <source>
        <strain evidence="4">Taiwan/2005</strain>
    </source>
</reference>
<feature type="region of interest" description="Disordered" evidence="2">
    <location>
        <begin position="75"/>
        <end position="111"/>
    </location>
</feature>
<keyword evidence="1" id="KW-0479">Metal-binding</keyword>
<evidence type="ECO:0000256" key="1">
    <source>
        <dbReference type="PROSITE-ProRule" id="PRU00175"/>
    </source>
</evidence>
<evidence type="ECO:0000259" key="3">
    <source>
        <dbReference type="PROSITE" id="PS50089"/>
    </source>
</evidence>